<dbReference type="GO" id="GO:1990414">
    <property type="term" value="P:replication-born double-strand break repair via sister chromatid exchange"/>
    <property type="evidence" value="ECO:0007669"/>
    <property type="project" value="TreeGrafter"/>
</dbReference>
<protein>
    <submittedName>
        <fullName evidence="2">Uncharacterized protein</fullName>
    </submittedName>
</protein>
<dbReference type="EnsemblMetazoa" id="AMIN001397-RA">
    <property type="protein sequence ID" value="AMIN001397-PA"/>
    <property type="gene ID" value="AMIN001397"/>
</dbReference>
<keyword evidence="3" id="KW-1185">Reference proteome</keyword>
<reference evidence="3" key="1">
    <citation type="submission" date="2013-03" db="EMBL/GenBank/DDBJ databases">
        <title>The Genome Sequence of Anopheles minimus MINIMUS1.</title>
        <authorList>
            <consortium name="The Broad Institute Genomics Platform"/>
            <person name="Neafsey D.E."/>
            <person name="Walton C."/>
            <person name="Walker B."/>
            <person name="Young S.K."/>
            <person name="Zeng Q."/>
            <person name="Gargeya S."/>
            <person name="Fitzgerald M."/>
            <person name="Haas B."/>
            <person name="Abouelleil A."/>
            <person name="Allen A.W."/>
            <person name="Alvarado L."/>
            <person name="Arachchi H.M."/>
            <person name="Berlin A.M."/>
            <person name="Chapman S.B."/>
            <person name="Gainer-Dewar J."/>
            <person name="Goldberg J."/>
            <person name="Griggs A."/>
            <person name="Gujja S."/>
            <person name="Hansen M."/>
            <person name="Howarth C."/>
            <person name="Imamovic A."/>
            <person name="Ireland A."/>
            <person name="Larimer J."/>
            <person name="McCowan C."/>
            <person name="Murphy C."/>
            <person name="Pearson M."/>
            <person name="Poon T.W."/>
            <person name="Priest M."/>
            <person name="Roberts A."/>
            <person name="Saif S."/>
            <person name="Shea T."/>
            <person name="Sisk P."/>
            <person name="Sykes S."/>
            <person name="Wortman J."/>
            <person name="Nusbaum C."/>
            <person name="Birren B."/>
        </authorList>
    </citation>
    <scope>NUCLEOTIDE SEQUENCE [LARGE SCALE GENOMIC DNA]</scope>
    <source>
        <strain evidence="3">MINIMUS1</strain>
    </source>
</reference>
<dbReference type="PANTHER" id="PTHR12585:SF69">
    <property type="entry name" value="FI11703P"/>
    <property type="match status" value="1"/>
</dbReference>
<organism evidence="2 3">
    <name type="scientific">Anopheles minimus</name>
    <dbReference type="NCBI Taxonomy" id="112268"/>
    <lineage>
        <taxon>Eukaryota</taxon>
        <taxon>Metazoa</taxon>
        <taxon>Ecdysozoa</taxon>
        <taxon>Arthropoda</taxon>
        <taxon>Hexapoda</taxon>
        <taxon>Insecta</taxon>
        <taxon>Pterygota</taxon>
        <taxon>Neoptera</taxon>
        <taxon>Endopterygota</taxon>
        <taxon>Diptera</taxon>
        <taxon>Nematocera</taxon>
        <taxon>Culicoidea</taxon>
        <taxon>Culicidae</taxon>
        <taxon>Anophelinae</taxon>
        <taxon>Anopheles</taxon>
    </lineage>
</organism>
<name>A0A182VTK6_9DIPT</name>
<feature type="region of interest" description="Disordered" evidence="1">
    <location>
        <begin position="288"/>
        <end position="321"/>
    </location>
</feature>
<feature type="compositionally biased region" description="Polar residues" evidence="1">
    <location>
        <begin position="306"/>
        <end position="317"/>
    </location>
</feature>
<dbReference type="VEuPathDB" id="VectorBase:AMIN001397"/>
<dbReference type="GO" id="GO:0003682">
    <property type="term" value="F:chromatin binding"/>
    <property type="evidence" value="ECO:0007669"/>
    <property type="project" value="TreeGrafter"/>
</dbReference>
<dbReference type="InterPro" id="IPR039781">
    <property type="entry name" value="Rad21/Rec8-like"/>
</dbReference>
<sequence length="596" mass="67423">MANETNNTNNKLVLMNDKLFSGVYTAGTNVKKFIQLAGKRNQLFEMMKVSQFVLRLVESRNLPLEVSAKIVCGMGRIILHNLQNILAETLAMHQRSSMVRRIGYGEKNVVRKLKLQLECNGNGQNAGTAAPLCLDLAVANFDVDFHEKITEKEVIFSLESSKNNTTVKNVEDITMRDEPHQIDYCSQLHMSEDNDFGETMPTEMLDFLQSDDEADVNTAMQTIPEPTLLEDMDVDLPDEPDASNHNNSEHQILPLVDTLQPVPMDTSEYDEDDLAIQTIATNDSVEVSISEGNGNAPSNEPLPEAGNNTEEPQITKNTVEERKRRLLMDTRTRISFKCYNQWISNWEKMYANIKKSDVREALSTQTAENKLNSLFTKPLRPCCTSSMFEQKLQLPRKRGLEFDLSDFGMKRPNRTKRITANNVGPSVEINDEPKVQTNNEPPAQVNDKPPVQTSYELQDRLNVSPPIQSPNEDPHFATLGEHPDMQHFLTSFTGKPSEWEHLKNCQPSSNEKDTHNTKESGVVTRYAVIILLDAIFKEVTENVIPFKMLQAKISNRLIAASVFAKLLELSKEKVIRLSTSENGIPDSVHKYENWKQ</sequence>
<evidence type="ECO:0000256" key="1">
    <source>
        <dbReference type="SAM" id="MobiDB-lite"/>
    </source>
</evidence>
<feature type="compositionally biased region" description="Polar residues" evidence="1">
    <location>
        <begin position="288"/>
        <end position="298"/>
    </location>
</feature>
<accession>A0A182VTK6</accession>
<dbReference type="PANTHER" id="PTHR12585">
    <property type="entry name" value="SCC1 / RAD21 FAMILY MEMBER"/>
    <property type="match status" value="1"/>
</dbReference>
<reference evidence="2" key="2">
    <citation type="submission" date="2020-05" db="UniProtKB">
        <authorList>
            <consortium name="EnsemblMetazoa"/>
        </authorList>
    </citation>
    <scope>IDENTIFICATION</scope>
    <source>
        <strain evidence="2">MINIMUS1</strain>
    </source>
</reference>
<proteinExistence type="predicted"/>
<dbReference type="GO" id="GO:0008278">
    <property type="term" value="C:cohesin complex"/>
    <property type="evidence" value="ECO:0007669"/>
    <property type="project" value="InterPro"/>
</dbReference>
<dbReference type="AlphaFoldDB" id="A0A182VTK6"/>
<dbReference type="Proteomes" id="UP000075920">
    <property type="component" value="Unassembled WGS sequence"/>
</dbReference>
<dbReference type="GO" id="GO:0007062">
    <property type="term" value="P:sister chromatid cohesion"/>
    <property type="evidence" value="ECO:0007669"/>
    <property type="project" value="InterPro"/>
</dbReference>
<evidence type="ECO:0000313" key="2">
    <source>
        <dbReference type="EnsemblMetazoa" id="AMIN001397-PA"/>
    </source>
</evidence>
<feature type="region of interest" description="Disordered" evidence="1">
    <location>
        <begin position="415"/>
        <end position="450"/>
    </location>
</feature>
<evidence type="ECO:0000313" key="3">
    <source>
        <dbReference type="Proteomes" id="UP000075920"/>
    </source>
</evidence>